<dbReference type="Proteomes" id="UP000613740">
    <property type="component" value="Unassembled WGS sequence"/>
</dbReference>
<proteinExistence type="predicted"/>
<gene>
    <name evidence="1" type="ORF">HYH02_010662</name>
</gene>
<dbReference type="OrthoDB" id="539570at2759"/>
<keyword evidence="2" id="KW-1185">Reference proteome</keyword>
<evidence type="ECO:0000313" key="1">
    <source>
        <dbReference type="EMBL" id="KAG2438863.1"/>
    </source>
</evidence>
<feature type="non-terminal residue" evidence="1">
    <location>
        <position position="1"/>
    </location>
</feature>
<sequence length="194" mass="21044">MDPNPFFVLPTNLLPSSAYMDGTSGLDVAARTWRSGTTPPFTMQLRGSCLYDTSPADGGYGSLRLDGSSCYAILQNETVPNWSNANTAPFTLVIIYKRQPTANIVTLVSLSRTPTDFDRQLHYNSDFYLFSRGYAYRYKPGDVTGRWVMDAFVRDGGGTTGAFYRSPSPSAASLALLSAFTSQPATAVDGDSLV</sequence>
<dbReference type="EMBL" id="JAEHOD010000042">
    <property type="protein sequence ID" value="KAG2438863.1"/>
    <property type="molecule type" value="Genomic_DNA"/>
</dbReference>
<evidence type="ECO:0000313" key="2">
    <source>
        <dbReference type="Proteomes" id="UP000613740"/>
    </source>
</evidence>
<accession>A0A835T4Y9</accession>
<organism evidence="1 2">
    <name type="scientific">Chlamydomonas schloesseri</name>
    <dbReference type="NCBI Taxonomy" id="2026947"/>
    <lineage>
        <taxon>Eukaryota</taxon>
        <taxon>Viridiplantae</taxon>
        <taxon>Chlorophyta</taxon>
        <taxon>core chlorophytes</taxon>
        <taxon>Chlorophyceae</taxon>
        <taxon>CS clade</taxon>
        <taxon>Chlamydomonadales</taxon>
        <taxon>Chlamydomonadaceae</taxon>
        <taxon>Chlamydomonas</taxon>
    </lineage>
</organism>
<dbReference type="AlphaFoldDB" id="A0A835T4Y9"/>
<name>A0A835T4Y9_9CHLO</name>
<protein>
    <submittedName>
        <fullName evidence="1">Uncharacterized protein</fullName>
    </submittedName>
</protein>
<reference evidence="1" key="1">
    <citation type="journal article" date="2020" name="bioRxiv">
        <title>Comparative genomics of Chlamydomonas.</title>
        <authorList>
            <person name="Craig R.J."/>
            <person name="Hasan A.R."/>
            <person name="Ness R.W."/>
            <person name="Keightley P.D."/>
        </authorList>
    </citation>
    <scope>NUCLEOTIDE SEQUENCE</scope>
    <source>
        <strain evidence="1">CCAP 11/173</strain>
    </source>
</reference>
<comment type="caution">
    <text evidence="1">The sequence shown here is derived from an EMBL/GenBank/DDBJ whole genome shotgun (WGS) entry which is preliminary data.</text>
</comment>